<name>A0A9P5ZH03_PLEER</name>
<organism evidence="1 2">
    <name type="scientific">Pleurotus eryngii</name>
    <name type="common">Boletus of the steppes</name>
    <dbReference type="NCBI Taxonomy" id="5323"/>
    <lineage>
        <taxon>Eukaryota</taxon>
        <taxon>Fungi</taxon>
        <taxon>Dikarya</taxon>
        <taxon>Basidiomycota</taxon>
        <taxon>Agaricomycotina</taxon>
        <taxon>Agaricomycetes</taxon>
        <taxon>Agaricomycetidae</taxon>
        <taxon>Agaricales</taxon>
        <taxon>Pleurotineae</taxon>
        <taxon>Pleurotaceae</taxon>
        <taxon>Pleurotus</taxon>
    </lineage>
</organism>
<dbReference type="Pfam" id="PF18758">
    <property type="entry name" value="KDZ"/>
    <property type="match status" value="1"/>
</dbReference>
<dbReference type="EMBL" id="MU154733">
    <property type="protein sequence ID" value="KAF9488082.1"/>
    <property type="molecule type" value="Genomic_DNA"/>
</dbReference>
<dbReference type="Proteomes" id="UP000807025">
    <property type="component" value="Unassembled WGS sequence"/>
</dbReference>
<comment type="caution">
    <text evidence="1">The sequence shown here is derived from an EMBL/GenBank/DDBJ whole genome shotgun (WGS) entry which is preliminary data.</text>
</comment>
<evidence type="ECO:0000313" key="2">
    <source>
        <dbReference type="Proteomes" id="UP000807025"/>
    </source>
</evidence>
<reference evidence="1" key="1">
    <citation type="submission" date="2020-11" db="EMBL/GenBank/DDBJ databases">
        <authorList>
            <consortium name="DOE Joint Genome Institute"/>
            <person name="Ahrendt S."/>
            <person name="Riley R."/>
            <person name="Andreopoulos W."/>
            <person name="Labutti K."/>
            <person name="Pangilinan J."/>
            <person name="Ruiz-Duenas F.J."/>
            <person name="Barrasa J.M."/>
            <person name="Sanchez-Garcia M."/>
            <person name="Camarero S."/>
            <person name="Miyauchi S."/>
            <person name="Serrano A."/>
            <person name="Linde D."/>
            <person name="Babiker R."/>
            <person name="Drula E."/>
            <person name="Ayuso-Fernandez I."/>
            <person name="Pacheco R."/>
            <person name="Padilla G."/>
            <person name="Ferreira P."/>
            <person name="Barriuso J."/>
            <person name="Kellner H."/>
            <person name="Castanera R."/>
            <person name="Alfaro M."/>
            <person name="Ramirez L."/>
            <person name="Pisabarro A.G."/>
            <person name="Kuo A."/>
            <person name="Tritt A."/>
            <person name="Lipzen A."/>
            <person name="He G."/>
            <person name="Yan M."/>
            <person name="Ng V."/>
            <person name="Cullen D."/>
            <person name="Martin F."/>
            <person name="Rosso M.-N."/>
            <person name="Henrissat B."/>
            <person name="Hibbett D."/>
            <person name="Martinez A.T."/>
            <person name="Grigoriev I.V."/>
        </authorList>
    </citation>
    <scope>NUCLEOTIDE SEQUENCE</scope>
    <source>
        <strain evidence="1">ATCC 90797</strain>
    </source>
</reference>
<evidence type="ECO:0000313" key="1">
    <source>
        <dbReference type="EMBL" id="KAF9488082.1"/>
    </source>
</evidence>
<dbReference type="AlphaFoldDB" id="A0A9P5ZH03"/>
<keyword evidence="2" id="KW-1185">Reference proteome</keyword>
<protein>
    <submittedName>
        <fullName evidence="1">Uncharacterized protein</fullName>
    </submittedName>
</protein>
<gene>
    <name evidence="1" type="ORF">BDN71DRAFT_1485161</name>
</gene>
<dbReference type="OrthoDB" id="3235114at2759"/>
<sequence length="233" mass="25764">MKWMGQGHEESGILGTSEGECAVLCPACPQPNKNLPSNWKEANKLQQWIYALFLAIDMNFCLKQLSASSDACDPSLNRGCAYFVEEGQYKEFLHNHAKTIIDEANTCNNYDAVKLASICGRRGMTASGVGTIECSCHDMKHSVSVGDLQQGEQYINMDYLYFSSIRNHLLSALVVSYDIACQWSCNLLLQSGTYSSELVGLRAADLHITYLCQINYSFNLTPGIGQMDGESPE</sequence>
<dbReference type="InterPro" id="IPR040521">
    <property type="entry name" value="KDZ"/>
</dbReference>
<proteinExistence type="predicted"/>
<accession>A0A9P5ZH03</accession>